<feature type="compositionally biased region" description="Basic and acidic residues" evidence="1">
    <location>
        <begin position="576"/>
        <end position="596"/>
    </location>
</feature>
<dbReference type="InterPro" id="IPR003169">
    <property type="entry name" value="GYF"/>
</dbReference>
<feature type="region of interest" description="Disordered" evidence="1">
    <location>
        <begin position="426"/>
        <end position="475"/>
    </location>
</feature>
<feature type="compositionally biased region" description="Low complexity" evidence="1">
    <location>
        <begin position="142"/>
        <end position="151"/>
    </location>
</feature>
<dbReference type="SUPFAM" id="SSF55277">
    <property type="entry name" value="GYF domain"/>
    <property type="match status" value="1"/>
</dbReference>
<feature type="region of interest" description="Disordered" evidence="1">
    <location>
        <begin position="717"/>
        <end position="746"/>
    </location>
</feature>
<dbReference type="InterPro" id="IPR051640">
    <property type="entry name" value="GRB10-interact_GYF"/>
</dbReference>
<dbReference type="OrthoDB" id="48509at2759"/>
<dbReference type="KEGG" id="ndi:NDAI_0E02600"/>
<evidence type="ECO:0000259" key="2">
    <source>
        <dbReference type="PROSITE" id="PS50829"/>
    </source>
</evidence>
<sequence length="862" mass="95993">MIDSVYTAAKMNQELPTATPTTHSQYFPIDPMVNGLSDLHIVASHTEAANGQTQGTDPLEKLVNMNIGVTATNSGTSSLTASTQSASANSLNKKSRLLDSMNIQRSGSPFLGKENMQSPSLDNNNSNNAGNSTWPSANYMGSHSTTSLSALQSQSKSELALQMSHLTQNRPFSFVQQHPNITSSLPVNLVVDTSQPHAGYFGPPAPPGIGNPALNAIRPIHVISQWRYIDIHGQQQGPFPSTSMSQWLQAGYFQPSLQIQRVNTSMEPFGINEKYITLNDLIAKVNNFQDPFDTFDKIASHYAIGKNIATTNNSDLPSSEAHDADEQIKQKAKELANIRSDDYTLDEILNLKFDDGSYYREVVVQIPMNTRKIVTKLDDSFEVPTLAAAPISVQYPDMTAQDEPQSQPQVEQHIESLQETVPAIEEEQVVTKEEKAPVQQDYVEGATEEVENIPEEVSTSKKKKKKKKTDNAEEIEKKRKEKAELMAKKLLEEQEEEARKERSKKVKKQEKEEKKKLKHLRKEEKERQRKMKKEDAELEELKSDSVSADNVAPWADSNSANNVTSTKKGLSIGEYLKQEELKKAQEKKERERQNRENLLKLNQQLVEEEQKANEMKSVLSWADKPTQEPIQVNITPSVSKKLETKTKLKIKSSSKKSKSTFIEEQQKIWEQLQGNSQSTAATESVNSNAWTTVSSSTKSTTSVPAATPMPAITKAMKKKSKASTTKQIGSSTSIPGLKLKSNSPGVSPSYPGNASISARQTFLKWCRSQMHLNPGISVNSVLEVLLSLPAGLETKEIIADTIYSNSSIMDGRRFATDFIKKRIDCEKQLMDPLTWKEALALPEGSKDDWEFQIVSKKKGRKH</sequence>
<dbReference type="SMART" id="SM00444">
    <property type="entry name" value="GYF"/>
    <property type="match status" value="1"/>
</dbReference>
<keyword evidence="4" id="KW-1185">Reference proteome</keyword>
<dbReference type="PROSITE" id="PS50829">
    <property type="entry name" value="GYF"/>
    <property type="match status" value="1"/>
</dbReference>
<feature type="domain" description="GYF" evidence="2">
    <location>
        <begin position="223"/>
        <end position="279"/>
    </location>
</feature>
<dbReference type="EMBL" id="HE580271">
    <property type="protein sequence ID" value="CCD25077.1"/>
    <property type="molecule type" value="Genomic_DNA"/>
</dbReference>
<evidence type="ECO:0000313" key="4">
    <source>
        <dbReference type="Proteomes" id="UP000000689"/>
    </source>
</evidence>
<dbReference type="AlphaFoldDB" id="G0WBF7"/>
<dbReference type="GeneID" id="11498655"/>
<dbReference type="HOGENOM" id="CLU_019270_0_0_1"/>
<feature type="compositionally biased region" description="Low complexity" evidence="1">
    <location>
        <begin position="118"/>
        <end position="132"/>
    </location>
</feature>
<gene>
    <name evidence="3" type="primary">NDAI0E02600</name>
    <name evidence="3" type="ordered locus">NDAI_0E02600</name>
</gene>
<dbReference type="PANTHER" id="PTHR14445:SF36">
    <property type="entry name" value="FI03272P-RELATED"/>
    <property type="match status" value="1"/>
</dbReference>
<name>G0WBF7_NAUDC</name>
<organism evidence="3 4">
    <name type="scientific">Naumovozyma dairenensis (strain ATCC 10597 / BCRC 20456 / CBS 421 / NBRC 0211 / NRRL Y-12639)</name>
    <name type="common">Saccharomyces dairenensis</name>
    <dbReference type="NCBI Taxonomy" id="1071378"/>
    <lineage>
        <taxon>Eukaryota</taxon>
        <taxon>Fungi</taxon>
        <taxon>Dikarya</taxon>
        <taxon>Ascomycota</taxon>
        <taxon>Saccharomycotina</taxon>
        <taxon>Saccharomycetes</taxon>
        <taxon>Saccharomycetales</taxon>
        <taxon>Saccharomycetaceae</taxon>
        <taxon>Naumovozyma</taxon>
    </lineage>
</organism>
<proteinExistence type="predicted"/>
<dbReference type="Gene3D" id="3.30.1490.40">
    <property type="match status" value="1"/>
</dbReference>
<dbReference type="OMA" id="RQEFLRW"/>
<feature type="compositionally biased region" description="Basic and acidic residues" evidence="1">
    <location>
        <begin position="509"/>
        <end position="543"/>
    </location>
</feature>
<feature type="region of interest" description="Disordered" evidence="1">
    <location>
        <begin position="73"/>
        <end position="151"/>
    </location>
</feature>
<dbReference type="Proteomes" id="UP000000689">
    <property type="component" value="Chromosome 5"/>
</dbReference>
<evidence type="ECO:0000256" key="1">
    <source>
        <dbReference type="SAM" id="MobiDB-lite"/>
    </source>
</evidence>
<evidence type="ECO:0000313" key="3">
    <source>
        <dbReference type="EMBL" id="CCD25077.1"/>
    </source>
</evidence>
<dbReference type="InterPro" id="IPR035445">
    <property type="entry name" value="GYF-like_dom_sf"/>
</dbReference>
<dbReference type="eggNOG" id="KOG1862">
    <property type="taxonomic scope" value="Eukaryota"/>
</dbReference>
<dbReference type="Pfam" id="PF02213">
    <property type="entry name" value="GYF"/>
    <property type="match status" value="1"/>
</dbReference>
<feature type="compositionally biased region" description="Polar residues" evidence="1">
    <location>
        <begin position="556"/>
        <end position="568"/>
    </location>
</feature>
<feature type="region of interest" description="Disordered" evidence="1">
    <location>
        <begin position="493"/>
        <end position="596"/>
    </location>
</feature>
<dbReference type="RefSeq" id="XP_003670320.1">
    <property type="nucleotide sequence ID" value="XM_003670272.1"/>
</dbReference>
<dbReference type="PANTHER" id="PTHR14445">
    <property type="entry name" value="GRB10 INTERACTING GYF PROTEIN"/>
    <property type="match status" value="1"/>
</dbReference>
<feature type="compositionally biased region" description="Low complexity" evidence="1">
    <location>
        <begin position="74"/>
        <end position="90"/>
    </location>
</feature>
<accession>G0WBF7</accession>
<reference evidence="3 4" key="1">
    <citation type="journal article" date="2011" name="Proc. Natl. Acad. Sci. U.S.A.">
        <title>Evolutionary erosion of yeast sex chromosomes by mating-type switching accidents.</title>
        <authorList>
            <person name="Gordon J.L."/>
            <person name="Armisen D."/>
            <person name="Proux-Wera E."/>
            <person name="Oheigeartaigh S.S."/>
            <person name="Byrne K.P."/>
            <person name="Wolfe K.H."/>
        </authorList>
    </citation>
    <scope>NUCLEOTIDE SEQUENCE [LARGE SCALE GENOMIC DNA]</scope>
    <source>
        <strain evidence="4">ATCC 10597 / BCRC 20456 / CBS 421 / NBRC 0211 / NRRL Y-12639</strain>
    </source>
</reference>
<dbReference type="GO" id="GO:0051664">
    <property type="term" value="P:nuclear pore localization"/>
    <property type="evidence" value="ECO:0007669"/>
    <property type="project" value="EnsemblFungi"/>
</dbReference>
<dbReference type="GO" id="GO:0005829">
    <property type="term" value="C:cytosol"/>
    <property type="evidence" value="ECO:0007669"/>
    <property type="project" value="TreeGrafter"/>
</dbReference>
<protein>
    <recommendedName>
        <fullName evidence="2">GYF domain-containing protein</fullName>
    </recommendedName>
</protein>
<feature type="compositionally biased region" description="Polar residues" evidence="1">
    <location>
        <begin position="727"/>
        <end position="746"/>
    </location>
</feature>